<evidence type="ECO:0000256" key="3">
    <source>
        <dbReference type="SAM" id="MobiDB-lite"/>
    </source>
</evidence>
<gene>
    <name evidence="5" type="ORF">FCM35_KLT12029</name>
</gene>
<comment type="similarity">
    <text evidence="1">Belongs to the IFRD family.</text>
</comment>
<dbReference type="PANTHER" id="PTHR12354">
    <property type="entry name" value="INTERFERON-RELATED DEVELOPMENTAL REGULATOR"/>
    <property type="match status" value="1"/>
</dbReference>
<evidence type="ECO:0000256" key="1">
    <source>
        <dbReference type="ARBA" id="ARBA00008828"/>
    </source>
</evidence>
<evidence type="ECO:0000256" key="2">
    <source>
        <dbReference type="SAM" id="Coils"/>
    </source>
</evidence>
<dbReference type="PANTHER" id="PTHR12354:SF1">
    <property type="entry name" value="INTERFERON-RELATED DEVELOPMENTAL REGULATOR 1"/>
    <property type="match status" value="1"/>
</dbReference>
<keyword evidence="2" id="KW-0175">Coiled coil</keyword>
<dbReference type="Gene3D" id="1.25.10.10">
    <property type="entry name" value="Leucine-rich Repeat Variant"/>
    <property type="match status" value="1"/>
</dbReference>
<dbReference type="InterPro" id="IPR011989">
    <property type="entry name" value="ARM-like"/>
</dbReference>
<dbReference type="InterPro" id="IPR016024">
    <property type="entry name" value="ARM-type_fold"/>
</dbReference>
<feature type="domain" description="Interferon-related developmental regulator N-terminal" evidence="4">
    <location>
        <begin position="24"/>
        <end position="326"/>
    </location>
</feature>
<dbReference type="Pfam" id="PF05004">
    <property type="entry name" value="IFRD"/>
    <property type="match status" value="1"/>
</dbReference>
<dbReference type="SUPFAM" id="SSF48371">
    <property type="entry name" value="ARM repeat"/>
    <property type="match status" value="1"/>
</dbReference>
<dbReference type="EMBL" id="SWLB01000023">
    <property type="protein sequence ID" value="KAF3323298.1"/>
    <property type="molecule type" value="Genomic_DNA"/>
</dbReference>
<feature type="region of interest" description="Disordered" evidence="3">
    <location>
        <begin position="1"/>
        <end position="29"/>
    </location>
</feature>
<dbReference type="AlphaFoldDB" id="A0A833QGH8"/>
<sequence length="430" mass="47914">MGKSSKKNKGSRAGDQLDSSDTESMSSSSTVMSDVAPVYATEQVTSNDFVLDKLIDDLYEKRGSTRENALVGLVDAFESFVLLPFIENKCTTLSHLFINSIKKGSAKEAILASRAIALLTLTVGAGANSHEIMKEALPELCRILSGSDQSKMSAVLDCLALVTFVGANDLDETEVALKAMWEVIHPKSGSNVGTVKKYRPPVVAAAITAWSFLLTTISNWRRNPENWKEHISHLSTLLESDDRAVRMAAGEAIALFFELKLLDVQLAEDSPVEKDPKYQLFIYMQGMKAKVTAQIDALSSEAGGKGADKKNLNDQRELFQKIWDYVKDNWNPEETVKVSSKLGMLRVSSWTELVQLNFLRRFLGRGFLKHAQGNSLLHEIFNFGVDKTEGLSNIAKKIYRSEEEKERALRLNKDRKMAQERKQSILNEQV</sequence>
<dbReference type="Proteomes" id="UP000623129">
    <property type="component" value="Unassembled WGS sequence"/>
</dbReference>
<dbReference type="InterPro" id="IPR039777">
    <property type="entry name" value="IFRD"/>
</dbReference>
<keyword evidence="6" id="KW-1185">Reference proteome</keyword>
<dbReference type="InterPro" id="IPR007701">
    <property type="entry name" value="Interferon-rel_develop_reg_N"/>
</dbReference>
<comment type="caution">
    <text evidence="5">The sequence shown here is derived from an EMBL/GenBank/DDBJ whole genome shotgun (WGS) entry which is preliminary data.</text>
</comment>
<evidence type="ECO:0000313" key="6">
    <source>
        <dbReference type="Proteomes" id="UP000623129"/>
    </source>
</evidence>
<protein>
    <submittedName>
        <fullName evidence="5">Interferon-related developmental regulator 1</fullName>
    </submittedName>
</protein>
<feature type="coiled-coil region" evidence="2">
    <location>
        <begin position="401"/>
        <end position="428"/>
    </location>
</feature>
<organism evidence="5 6">
    <name type="scientific">Carex littledalei</name>
    <dbReference type="NCBI Taxonomy" id="544730"/>
    <lineage>
        <taxon>Eukaryota</taxon>
        <taxon>Viridiplantae</taxon>
        <taxon>Streptophyta</taxon>
        <taxon>Embryophyta</taxon>
        <taxon>Tracheophyta</taxon>
        <taxon>Spermatophyta</taxon>
        <taxon>Magnoliopsida</taxon>
        <taxon>Liliopsida</taxon>
        <taxon>Poales</taxon>
        <taxon>Cyperaceae</taxon>
        <taxon>Cyperoideae</taxon>
        <taxon>Cariceae</taxon>
        <taxon>Carex</taxon>
        <taxon>Carex subgen. Euthyceras</taxon>
    </lineage>
</organism>
<evidence type="ECO:0000313" key="5">
    <source>
        <dbReference type="EMBL" id="KAF3323298.1"/>
    </source>
</evidence>
<dbReference type="OrthoDB" id="686784at2759"/>
<evidence type="ECO:0000259" key="4">
    <source>
        <dbReference type="Pfam" id="PF05004"/>
    </source>
</evidence>
<feature type="compositionally biased region" description="Basic residues" evidence="3">
    <location>
        <begin position="1"/>
        <end position="10"/>
    </location>
</feature>
<reference evidence="5" key="1">
    <citation type="submission" date="2020-01" db="EMBL/GenBank/DDBJ databases">
        <title>Genome sequence of Kobresia littledalei, the first chromosome-level genome in the family Cyperaceae.</title>
        <authorList>
            <person name="Qu G."/>
        </authorList>
    </citation>
    <scope>NUCLEOTIDE SEQUENCE</scope>
    <source>
        <strain evidence="5">C.B.Clarke</strain>
        <tissue evidence="5">Leaf</tissue>
    </source>
</reference>
<proteinExistence type="inferred from homology"/>
<name>A0A833QGH8_9POAL</name>
<accession>A0A833QGH8</accession>